<keyword evidence="2" id="KW-0812">Transmembrane</keyword>
<proteinExistence type="predicted"/>
<keyword evidence="2" id="KW-1133">Transmembrane helix</keyword>
<evidence type="ECO:0000256" key="2">
    <source>
        <dbReference type="SAM" id="Phobius"/>
    </source>
</evidence>
<name>A0A2Z5YEU1_MYCMR</name>
<evidence type="ECO:0000313" key="4">
    <source>
        <dbReference type="Proteomes" id="UP000257451"/>
    </source>
</evidence>
<evidence type="ECO:0000313" key="3">
    <source>
        <dbReference type="EMBL" id="RFZ40827.1"/>
    </source>
</evidence>
<keyword evidence="2" id="KW-0472">Membrane</keyword>
<dbReference type="AlphaFoldDB" id="A0A2Z5YEU1"/>
<sequence length="150" mass="16306">MHDMALPNQHDHTTGSDTDATPIPDHTEDRPPQILTLRIAPLDVILTVAFLGALLVVVTTTSWPSQLFAFSQNVCISEDCPPVPFAVNYYIYPVMWGGIGAAVAAAVIGPLVSMVKGWYMSFWPIIAIAVITVTSVIGYALTGFSETYWH</sequence>
<evidence type="ECO:0000256" key="1">
    <source>
        <dbReference type="SAM" id="MobiDB-lite"/>
    </source>
</evidence>
<accession>A0A2Z5YEU1</accession>
<dbReference type="EMBL" id="PEDF01000085">
    <property type="protein sequence ID" value="RFZ40827.1"/>
    <property type="molecule type" value="Genomic_DNA"/>
</dbReference>
<comment type="caution">
    <text evidence="3">The sequence shown here is derived from an EMBL/GenBank/DDBJ whole genome shotgun (WGS) entry which is preliminary data.</text>
</comment>
<feature type="transmembrane region" description="Helical" evidence="2">
    <location>
        <begin position="39"/>
        <end position="58"/>
    </location>
</feature>
<dbReference type="Proteomes" id="UP000257451">
    <property type="component" value="Unassembled WGS sequence"/>
</dbReference>
<feature type="transmembrane region" description="Helical" evidence="2">
    <location>
        <begin position="119"/>
        <end position="141"/>
    </location>
</feature>
<feature type="compositionally biased region" description="Basic and acidic residues" evidence="1">
    <location>
        <begin position="1"/>
        <end position="14"/>
    </location>
</feature>
<feature type="region of interest" description="Disordered" evidence="1">
    <location>
        <begin position="1"/>
        <end position="27"/>
    </location>
</feature>
<gene>
    <name evidence="3" type="ORF">DAVIS_02792</name>
</gene>
<reference evidence="3 4" key="1">
    <citation type="journal article" date="2018" name="Sci. Rep.">
        <title>Extensive genomic diversity among Mycobacterium marinum strains revealed by whole genome sequencing.</title>
        <authorList>
            <person name="Das S."/>
            <person name="Pettersson B.M."/>
            <person name="Behra P.R."/>
            <person name="Mallick A."/>
            <person name="Cheramie M."/>
            <person name="Ramesh M."/>
            <person name="Shirreff L."/>
            <person name="DuCote T."/>
            <person name="Dasgupta S."/>
            <person name="Ennis D.G."/>
            <person name="Kirsebom L.A."/>
        </authorList>
    </citation>
    <scope>NUCLEOTIDE SEQUENCE [LARGE SCALE GENOMIC DNA]</scope>
    <source>
        <strain evidence="3 4">Davis1</strain>
    </source>
</reference>
<feature type="transmembrane region" description="Helical" evidence="2">
    <location>
        <begin position="89"/>
        <end position="112"/>
    </location>
</feature>
<protein>
    <submittedName>
        <fullName evidence="3">Uncharacterized protein</fullName>
    </submittedName>
</protein>
<organism evidence="3 4">
    <name type="scientific">Mycobacterium marinum</name>
    <dbReference type="NCBI Taxonomy" id="1781"/>
    <lineage>
        <taxon>Bacteria</taxon>
        <taxon>Bacillati</taxon>
        <taxon>Actinomycetota</taxon>
        <taxon>Actinomycetes</taxon>
        <taxon>Mycobacteriales</taxon>
        <taxon>Mycobacteriaceae</taxon>
        <taxon>Mycobacterium</taxon>
        <taxon>Mycobacterium ulcerans group</taxon>
    </lineage>
</organism>